<evidence type="ECO:0000256" key="1">
    <source>
        <dbReference type="SAM" id="MobiDB-lite"/>
    </source>
</evidence>
<name>A0ABM8A2R5_STRNI</name>
<feature type="region of interest" description="Disordered" evidence="1">
    <location>
        <begin position="32"/>
        <end position="55"/>
    </location>
</feature>
<reference evidence="2" key="1">
    <citation type="submission" date="2022-06" db="EMBL/GenBank/DDBJ databases">
        <title>Complete genome sequence of Streptomyces nigrescens HEK616.</title>
        <authorList>
            <person name="Asamizu S."/>
            <person name="Onaka H."/>
        </authorList>
    </citation>
    <scope>NUCLEOTIDE SEQUENCE</scope>
    <source>
        <strain evidence="2">HEK616</strain>
    </source>
</reference>
<dbReference type="RefSeq" id="WP_261956264.1">
    <property type="nucleotide sequence ID" value="NZ_AP026073.1"/>
</dbReference>
<evidence type="ECO:0000313" key="3">
    <source>
        <dbReference type="Proteomes" id="UP001059597"/>
    </source>
</evidence>
<evidence type="ECO:0000313" key="2">
    <source>
        <dbReference type="EMBL" id="BDM72936.1"/>
    </source>
</evidence>
<feature type="compositionally biased region" description="Low complexity" evidence="1">
    <location>
        <begin position="43"/>
        <end position="55"/>
    </location>
</feature>
<accession>A0ABM8A2R5</accession>
<sequence length="55" mass="5716">MSFRKVVIAVPARPAEPARRGVPARPAHHCGHGDVVVSHRGGARTTAPARRAIGG</sequence>
<organism evidence="2 3">
    <name type="scientific">Streptomyces nigrescens</name>
    <dbReference type="NCBI Taxonomy" id="1920"/>
    <lineage>
        <taxon>Bacteria</taxon>
        <taxon>Bacillati</taxon>
        <taxon>Actinomycetota</taxon>
        <taxon>Actinomycetes</taxon>
        <taxon>Kitasatosporales</taxon>
        <taxon>Streptomycetaceae</taxon>
        <taxon>Streptomyces</taxon>
    </lineage>
</organism>
<protein>
    <submittedName>
        <fullName evidence="2">Uncharacterized protein</fullName>
    </submittedName>
</protein>
<dbReference type="Proteomes" id="UP001059597">
    <property type="component" value="Chromosome"/>
</dbReference>
<dbReference type="EMBL" id="AP026073">
    <property type="protein sequence ID" value="BDM72936.1"/>
    <property type="molecule type" value="Genomic_DNA"/>
</dbReference>
<proteinExistence type="predicted"/>
<keyword evidence="3" id="KW-1185">Reference proteome</keyword>
<gene>
    <name evidence="2" type="ORF">HEK616_64230</name>
</gene>